<organism evidence="2 3">
    <name type="scientific">Fructilactobacillus myrtifloralis</name>
    <dbReference type="NCBI Taxonomy" id="2940301"/>
    <lineage>
        <taxon>Bacteria</taxon>
        <taxon>Bacillati</taxon>
        <taxon>Bacillota</taxon>
        <taxon>Bacilli</taxon>
        <taxon>Lactobacillales</taxon>
        <taxon>Lactobacillaceae</taxon>
        <taxon>Fructilactobacillus</taxon>
    </lineage>
</organism>
<feature type="region of interest" description="Disordered" evidence="1">
    <location>
        <begin position="182"/>
        <end position="206"/>
    </location>
</feature>
<feature type="compositionally biased region" description="Low complexity" evidence="1">
    <location>
        <begin position="270"/>
        <end position="305"/>
    </location>
</feature>
<sequence length="327" mass="35298">MKKWIWALIAVVIIAVGGGWYYAAHTNSTQAYASSVSNGKTALKDASYTEAKNDFQTAVDKKPGSKEANALLNQTQHFIDGNTQMKDKEFTSAKKSYVAVKNEKNGSDLMVKRANSKVKTVNEVIKNDGLFKQIYKEAVRQHNDKKYDASNQTLQGILTARVINQSYYSDIKRKATDLKKSNDKELKKMSTKAKQASAMDANQSASVTNAVNEVGSTQAAVKANAQSSNSAAAATKKANPTANTSNFNVYENPGEYANRFVDPTTGQNMNTSNSSNATAGDNSNNTGNAGNAGNANNAGATDPNNYTANNDPYNVYTNPGEYANRFN</sequence>
<evidence type="ECO:0000256" key="1">
    <source>
        <dbReference type="SAM" id="MobiDB-lite"/>
    </source>
</evidence>
<proteinExistence type="predicted"/>
<feature type="compositionally biased region" description="Polar residues" evidence="1">
    <location>
        <begin position="306"/>
        <end position="317"/>
    </location>
</feature>
<dbReference type="RefSeq" id="WP_252749748.1">
    <property type="nucleotide sequence ID" value="NZ_CP097116.1"/>
</dbReference>
<feature type="region of interest" description="Disordered" evidence="1">
    <location>
        <begin position="232"/>
        <end position="327"/>
    </location>
</feature>
<evidence type="ECO:0008006" key="4">
    <source>
        <dbReference type="Google" id="ProtNLM"/>
    </source>
</evidence>
<dbReference type="EMBL" id="CP097116">
    <property type="protein sequence ID" value="USS84846.1"/>
    <property type="molecule type" value="Genomic_DNA"/>
</dbReference>
<evidence type="ECO:0000313" key="2">
    <source>
        <dbReference type="EMBL" id="USS84846.1"/>
    </source>
</evidence>
<protein>
    <recommendedName>
        <fullName evidence="4">Lipoprotein</fullName>
    </recommendedName>
</protein>
<accession>A0ABY5BPG7</accession>
<gene>
    <name evidence="2" type="ORF">M3M35_05945</name>
</gene>
<feature type="compositionally biased region" description="Low complexity" evidence="1">
    <location>
        <begin position="232"/>
        <end position="246"/>
    </location>
</feature>
<reference evidence="2" key="1">
    <citation type="submission" date="2022-05" db="EMBL/GenBank/DDBJ databases">
        <authorList>
            <person name="Oliphant S.A."/>
            <person name="Watson-Haigh N.S."/>
            <person name="Sumby K.M."/>
            <person name="Gardner J.M."/>
            <person name="Jiranek V."/>
        </authorList>
    </citation>
    <scope>NUCLEOTIDE SEQUENCE</scope>
    <source>
        <strain evidence="2">KI16_H9</strain>
    </source>
</reference>
<name>A0ABY5BPG7_9LACO</name>
<dbReference type="Proteomes" id="UP001056707">
    <property type="component" value="Chromosome"/>
</dbReference>
<keyword evidence="3" id="KW-1185">Reference proteome</keyword>
<evidence type="ECO:0000313" key="3">
    <source>
        <dbReference type="Proteomes" id="UP001056707"/>
    </source>
</evidence>